<accession>A0A392QJ82</accession>
<keyword evidence="3" id="KW-1185">Reference proteome</keyword>
<evidence type="ECO:0000313" key="3">
    <source>
        <dbReference type="Proteomes" id="UP000265520"/>
    </source>
</evidence>
<name>A0A392QJ82_9FABA</name>
<reference evidence="2 3" key="1">
    <citation type="journal article" date="2018" name="Front. Plant Sci.">
        <title>Red Clover (Trifolium pratense) and Zigzag Clover (T. medium) - A Picture of Genomic Similarities and Differences.</title>
        <authorList>
            <person name="Dluhosova J."/>
            <person name="Istvanek J."/>
            <person name="Nedelnik J."/>
            <person name="Repkova J."/>
        </authorList>
    </citation>
    <scope>NUCLEOTIDE SEQUENCE [LARGE SCALE GENOMIC DNA]</scope>
    <source>
        <strain evidence="3">cv. 10/8</strain>
        <tissue evidence="2">Leaf</tissue>
    </source>
</reference>
<dbReference type="Proteomes" id="UP000265520">
    <property type="component" value="Unassembled WGS sequence"/>
</dbReference>
<feature type="region of interest" description="Disordered" evidence="1">
    <location>
        <begin position="59"/>
        <end position="89"/>
    </location>
</feature>
<feature type="region of interest" description="Disordered" evidence="1">
    <location>
        <begin position="1"/>
        <end position="35"/>
    </location>
</feature>
<feature type="compositionally biased region" description="Polar residues" evidence="1">
    <location>
        <begin position="1"/>
        <end position="17"/>
    </location>
</feature>
<evidence type="ECO:0000313" key="2">
    <source>
        <dbReference type="EMBL" id="MCI24453.1"/>
    </source>
</evidence>
<feature type="non-terminal residue" evidence="2">
    <location>
        <position position="1"/>
    </location>
</feature>
<sequence>TVNTGPAMTAGLPQSSVGILPASSPATSTAQPLQVDSGKIRMKPRDPRRILHGISTLQKSGNLGSEQSKAIVSPTPNNQGTGDNVNAQKLDVRAAAKLAPTQ</sequence>
<feature type="compositionally biased region" description="Polar residues" evidence="1">
    <location>
        <begin position="59"/>
        <end position="87"/>
    </location>
</feature>
<comment type="caution">
    <text evidence="2">The sequence shown here is derived from an EMBL/GenBank/DDBJ whole genome shotgun (WGS) entry which is preliminary data.</text>
</comment>
<proteinExistence type="predicted"/>
<protein>
    <submittedName>
        <fullName evidence="2">RNA polymerase II C-terminal domain phosphatase-like 3-like</fullName>
    </submittedName>
</protein>
<organism evidence="2 3">
    <name type="scientific">Trifolium medium</name>
    <dbReference type="NCBI Taxonomy" id="97028"/>
    <lineage>
        <taxon>Eukaryota</taxon>
        <taxon>Viridiplantae</taxon>
        <taxon>Streptophyta</taxon>
        <taxon>Embryophyta</taxon>
        <taxon>Tracheophyta</taxon>
        <taxon>Spermatophyta</taxon>
        <taxon>Magnoliopsida</taxon>
        <taxon>eudicotyledons</taxon>
        <taxon>Gunneridae</taxon>
        <taxon>Pentapetalae</taxon>
        <taxon>rosids</taxon>
        <taxon>fabids</taxon>
        <taxon>Fabales</taxon>
        <taxon>Fabaceae</taxon>
        <taxon>Papilionoideae</taxon>
        <taxon>50 kb inversion clade</taxon>
        <taxon>NPAAA clade</taxon>
        <taxon>Hologalegina</taxon>
        <taxon>IRL clade</taxon>
        <taxon>Trifolieae</taxon>
        <taxon>Trifolium</taxon>
    </lineage>
</organism>
<dbReference type="EMBL" id="LXQA010141590">
    <property type="protein sequence ID" value="MCI24453.1"/>
    <property type="molecule type" value="Genomic_DNA"/>
</dbReference>
<feature type="compositionally biased region" description="Polar residues" evidence="1">
    <location>
        <begin position="24"/>
        <end position="34"/>
    </location>
</feature>
<evidence type="ECO:0000256" key="1">
    <source>
        <dbReference type="SAM" id="MobiDB-lite"/>
    </source>
</evidence>
<feature type="non-terminal residue" evidence="2">
    <location>
        <position position="102"/>
    </location>
</feature>
<dbReference type="AlphaFoldDB" id="A0A392QJ82"/>